<sequence>MEQKICQRCLVSGRVQGVSFRYYTRQQAQRLGVSGWAYNLANGRVEVVACGDSRAVEQLCAWLHQGPPLAYVISVQCQAITRPHDCSDGFEIG</sequence>
<keyword evidence="9" id="KW-1185">Reference proteome</keyword>
<gene>
    <name evidence="8" type="ORF">THII_0191</name>
</gene>
<evidence type="ECO:0000256" key="2">
    <source>
        <dbReference type="ARBA" id="ARBA00012150"/>
    </source>
</evidence>
<dbReference type="PROSITE" id="PS51160">
    <property type="entry name" value="ACYLPHOSPHATASE_3"/>
    <property type="match status" value="1"/>
</dbReference>
<dbReference type="HOGENOM" id="CLU_141932_1_2_6"/>
<dbReference type="PROSITE" id="PS00150">
    <property type="entry name" value="ACYLPHOSPHATASE_1"/>
    <property type="match status" value="1"/>
</dbReference>
<dbReference type="KEGG" id="tig:THII_0191"/>
<feature type="domain" description="Acylphosphatase-like" evidence="7">
    <location>
        <begin position="6"/>
        <end position="93"/>
    </location>
</feature>
<dbReference type="NCBIfam" id="NF011000">
    <property type="entry name" value="PRK14426.1"/>
    <property type="match status" value="1"/>
</dbReference>
<dbReference type="InterPro" id="IPR020456">
    <property type="entry name" value="Acylphosphatase"/>
</dbReference>
<name>A0A090AAH9_9GAMM</name>
<keyword evidence="5" id="KW-0378">Hydrolase</keyword>
<reference evidence="8 9" key="1">
    <citation type="journal article" date="2014" name="ISME J.">
        <title>Ecophysiology of Thioploca ingrica as revealed by the complete genome sequence supplemented with proteomic evidence.</title>
        <authorList>
            <person name="Kojima H."/>
            <person name="Ogura Y."/>
            <person name="Yamamoto N."/>
            <person name="Togashi T."/>
            <person name="Mori H."/>
            <person name="Watanabe T."/>
            <person name="Nemoto F."/>
            <person name="Kurokawa K."/>
            <person name="Hayashi T."/>
            <person name="Fukui M."/>
        </authorList>
    </citation>
    <scope>NUCLEOTIDE SEQUENCE [LARGE SCALE GENOMIC DNA]</scope>
</reference>
<evidence type="ECO:0000256" key="4">
    <source>
        <dbReference type="ARBA" id="ARBA00047645"/>
    </source>
</evidence>
<dbReference type="STRING" id="40754.THII_0191"/>
<dbReference type="Pfam" id="PF00708">
    <property type="entry name" value="Acylphosphatase"/>
    <property type="match status" value="1"/>
</dbReference>
<protein>
    <recommendedName>
        <fullName evidence="3 5">acylphosphatase</fullName>
        <ecNumber evidence="2 5">3.6.1.7</ecNumber>
    </recommendedName>
</protein>
<dbReference type="NCBIfam" id="NF011022">
    <property type="entry name" value="PRK14451.1"/>
    <property type="match status" value="1"/>
</dbReference>
<evidence type="ECO:0000313" key="8">
    <source>
        <dbReference type="EMBL" id="BAP54488.1"/>
    </source>
</evidence>
<organism evidence="8 9">
    <name type="scientific">Thioploca ingrica</name>
    <dbReference type="NCBI Taxonomy" id="40754"/>
    <lineage>
        <taxon>Bacteria</taxon>
        <taxon>Pseudomonadati</taxon>
        <taxon>Pseudomonadota</taxon>
        <taxon>Gammaproteobacteria</taxon>
        <taxon>Thiotrichales</taxon>
        <taxon>Thiotrichaceae</taxon>
        <taxon>Thioploca</taxon>
    </lineage>
</organism>
<accession>A0A090AAH9</accession>
<dbReference type="Proteomes" id="UP000031623">
    <property type="component" value="Chromosome"/>
</dbReference>
<dbReference type="InterPro" id="IPR036046">
    <property type="entry name" value="Acylphosphatase-like_dom_sf"/>
</dbReference>
<proteinExistence type="inferred from homology"/>
<evidence type="ECO:0000313" key="9">
    <source>
        <dbReference type="Proteomes" id="UP000031623"/>
    </source>
</evidence>
<feature type="active site" evidence="5">
    <location>
        <position position="21"/>
    </location>
</feature>
<dbReference type="EMBL" id="AP014633">
    <property type="protein sequence ID" value="BAP54488.1"/>
    <property type="molecule type" value="Genomic_DNA"/>
</dbReference>
<dbReference type="SUPFAM" id="SSF54975">
    <property type="entry name" value="Acylphosphatase/BLUF domain-like"/>
    <property type="match status" value="1"/>
</dbReference>
<dbReference type="InterPro" id="IPR017968">
    <property type="entry name" value="Acylphosphatase_CS"/>
</dbReference>
<dbReference type="EC" id="3.6.1.7" evidence="2 5"/>
<dbReference type="PANTHER" id="PTHR47268:SF4">
    <property type="entry name" value="ACYLPHOSPHATASE"/>
    <property type="match status" value="1"/>
</dbReference>
<dbReference type="InterPro" id="IPR001792">
    <property type="entry name" value="Acylphosphatase-like_dom"/>
</dbReference>
<feature type="active site" evidence="5">
    <location>
        <position position="39"/>
    </location>
</feature>
<dbReference type="OrthoDB" id="5295388at2"/>
<evidence type="ECO:0000259" key="7">
    <source>
        <dbReference type="PROSITE" id="PS51160"/>
    </source>
</evidence>
<evidence type="ECO:0000256" key="3">
    <source>
        <dbReference type="ARBA" id="ARBA00015991"/>
    </source>
</evidence>
<dbReference type="Gene3D" id="3.30.70.100">
    <property type="match status" value="1"/>
</dbReference>
<comment type="similarity">
    <text evidence="1 6">Belongs to the acylphosphatase family.</text>
</comment>
<dbReference type="AlphaFoldDB" id="A0A090AAH9"/>
<evidence type="ECO:0000256" key="5">
    <source>
        <dbReference type="PROSITE-ProRule" id="PRU00520"/>
    </source>
</evidence>
<comment type="catalytic activity">
    <reaction evidence="4 5">
        <text>an acyl phosphate + H2O = a carboxylate + phosphate + H(+)</text>
        <dbReference type="Rhea" id="RHEA:14965"/>
        <dbReference type="ChEBI" id="CHEBI:15377"/>
        <dbReference type="ChEBI" id="CHEBI:15378"/>
        <dbReference type="ChEBI" id="CHEBI:29067"/>
        <dbReference type="ChEBI" id="CHEBI:43474"/>
        <dbReference type="ChEBI" id="CHEBI:59918"/>
        <dbReference type="EC" id="3.6.1.7"/>
    </reaction>
</comment>
<evidence type="ECO:0000256" key="1">
    <source>
        <dbReference type="ARBA" id="ARBA00005614"/>
    </source>
</evidence>
<dbReference type="GO" id="GO:0003998">
    <property type="term" value="F:acylphosphatase activity"/>
    <property type="evidence" value="ECO:0007669"/>
    <property type="project" value="UniProtKB-EC"/>
</dbReference>
<evidence type="ECO:0000256" key="6">
    <source>
        <dbReference type="RuleBase" id="RU004168"/>
    </source>
</evidence>
<dbReference type="PANTHER" id="PTHR47268">
    <property type="entry name" value="ACYLPHOSPHATASE"/>
    <property type="match status" value="1"/>
</dbReference>